<feature type="transmembrane region" description="Helical" evidence="2">
    <location>
        <begin position="230"/>
        <end position="254"/>
    </location>
</feature>
<dbReference type="RefSeq" id="WP_124820610.1">
    <property type="nucleotide sequence ID" value="NZ_QDGB01000276.1"/>
</dbReference>
<dbReference type="Pfam" id="PF13365">
    <property type="entry name" value="Trypsin_2"/>
    <property type="match status" value="1"/>
</dbReference>
<dbReference type="OrthoDB" id="3406034at2"/>
<feature type="compositionally biased region" description="Low complexity" evidence="1">
    <location>
        <begin position="119"/>
        <end position="136"/>
    </location>
</feature>
<keyword evidence="2" id="KW-0812">Transmembrane</keyword>
<dbReference type="InterPro" id="IPR009003">
    <property type="entry name" value="Peptidase_S1_PA"/>
</dbReference>
<gene>
    <name evidence="3" type="ORF">DDE19_18675</name>
</gene>
<dbReference type="SUPFAM" id="SSF50494">
    <property type="entry name" value="Trypsin-like serine proteases"/>
    <property type="match status" value="1"/>
</dbReference>
<organism evidence="3 4">
    <name type="scientific">Micromonospora ureilytica</name>
    <dbReference type="NCBI Taxonomy" id="709868"/>
    <lineage>
        <taxon>Bacteria</taxon>
        <taxon>Bacillati</taxon>
        <taxon>Actinomycetota</taxon>
        <taxon>Actinomycetes</taxon>
        <taxon>Micromonosporales</taxon>
        <taxon>Micromonosporaceae</taxon>
        <taxon>Micromonospora</taxon>
    </lineage>
</organism>
<feature type="compositionally biased region" description="Pro residues" evidence="1">
    <location>
        <begin position="179"/>
        <end position="190"/>
    </location>
</feature>
<evidence type="ECO:0000313" key="3">
    <source>
        <dbReference type="EMBL" id="RQX15540.1"/>
    </source>
</evidence>
<feature type="compositionally biased region" description="Pro residues" evidence="1">
    <location>
        <begin position="137"/>
        <end position="147"/>
    </location>
</feature>
<reference evidence="3 4" key="1">
    <citation type="submission" date="2018-04" db="EMBL/GenBank/DDBJ databases">
        <title>Micromonosporas from Atacama Desert.</title>
        <authorList>
            <person name="Carro L."/>
            <person name="Klenk H.-P."/>
            <person name="Goodfellow M."/>
        </authorList>
    </citation>
    <scope>NUCLEOTIDE SEQUENCE [LARGE SCALE GENOMIC DNA]</scope>
    <source>
        <strain evidence="3 4">LB19</strain>
    </source>
</reference>
<evidence type="ECO:0000256" key="2">
    <source>
        <dbReference type="SAM" id="Phobius"/>
    </source>
</evidence>
<feature type="compositionally biased region" description="Low complexity" evidence="1">
    <location>
        <begin position="191"/>
        <end position="204"/>
    </location>
</feature>
<accession>A0A3N9XRF9</accession>
<dbReference type="Proteomes" id="UP000278981">
    <property type="component" value="Unassembled WGS sequence"/>
</dbReference>
<dbReference type="EMBL" id="QDGB01000276">
    <property type="protein sequence ID" value="RQX15540.1"/>
    <property type="molecule type" value="Genomic_DNA"/>
</dbReference>
<dbReference type="AlphaFoldDB" id="A0A3N9XRF9"/>
<proteinExistence type="predicted"/>
<feature type="transmembrane region" description="Helical" evidence="2">
    <location>
        <begin position="630"/>
        <end position="653"/>
    </location>
</feature>
<evidence type="ECO:0008006" key="5">
    <source>
        <dbReference type="Google" id="ProtNLM"/>
    </source>
</evidence>
<keyword evidence="2" id="KW-1133">Transmembrane helix</keyword>
<evidence type="ECO:0000256" key="1">
    <source>
        <dbReference type="SAM" id="MobiDB-lite"/>
    </source>
</evidence>
<comment type="caution">
    <text evidence="3">The sequence shown here is derived from an EMBL/GenBank/DDBJ whole genome shotgun (WGS) entry which is preliminary data.</text>
</comment>
<evidence type="ECO:0000313" key="4">
    <source>
        <dbReference type="Proteomes" id="UP000278981"/>
    </source>
</evidence>
<name>A0A3N9XRF9_9ACTN</name>
<protein>
    <recommendedName>
        <fullName evidence="5">Trypsin</fullName>
    </recommendedName>
</protein>
<feature type="region of interest" description="Disordered" evidence="1">
    <location>
        <begin position="102"/>
        <end position="226"/>
    </location>
</feature>
<keyword evidence="2" id="KW-0472">Membrane</keyword>
<sequence>MQSVGPYRFTHMLGTCPVGKAWAAIDEQGRFATVAVLNAVAANTPGWREAFAGTANAMSQRPDGQAFTYADFYADEPWAAYPAEAGPGAEKLFRALGQEYHPVPTEQAGSPKQGDSPEPVSGVPRQPSGPPQSVSGPPHPVSAPPQPVSGAPQPVSGVPQPTSGAPIAPWALHSGALPTVPPAPMPPPADDAPQSPAPVSAAPADPAPYDPFRAPVRRIKPSEPPPRRTGLWVGLAAVVLVVAVASGVGIWAIAGNEQPDPYVPPTGASTTGSSTVAPIEPALKPWAQASLYSPEEKALAVAAPSLVFVEAVFTGYVRDARTNALVHPQPVSFIRRCSGFLLTPDGHAVTNGSCVKPAEGHARWLAVDALARMLVQGKQLPAAQISSYIAANLPKVRFTGVEPGTEPTSAVYGQLNRAKGNAVEEPAIKAEVVRSLPEDSGNTALIKLARGNLPAVELNASASLAEGSPVRILAYATSDVVFRNAEYRPQSTMVTITGTSQRGPVSIYLVNEDLGPASHGGVALDSAGRVAGLIYQDQAAPDRANRAILPASTISALLGEAGVANTLGDTDKVYRSGLDAYFRGDSSSAITQLQKAAAATPDNLLAQAYRQNATERQRLEDASRQQSSTLVLVLVGCAGVLLVALVILAVLLIRRRDR</sequence>